<dbReference type="GO" id="GO:0016491">
    <property type="term" value="F:oxidoreductase activity"/>
    <property type="evidence" value="ECO:0007669"/>
    <property type="project" value="UniProtKB-KW"/>
</dbReference>
<reference evidence="7" key="1">
    <citation type="journal article" date="2014" name="Int. J. Syst. Evol. Microbiol.">
        <title>Complete genome sequence of Corynebacterium casei LMG S-19264T (=DSM 44701T), isolated from a smear-ripened cheese.</title>
        <authorList>
            <consortium name="US DOE Joint Genome Institute (JGI-PGF)"/>
            <person name="Walter F."/>
            <person name="Albersmeier A."/>
            <person name="Kalinowski J."/>
            <person name="Ruckert C."/>
        </authorList>
    </citation>
    <scope>NUCLEOTIDE SEQUENCE</scope>
    <source>
        <strain evidence="7">JCM 4059</strain>
    </source>
</reference>
<protein>
    <submittedName>
        <fullName evidence="7">Uncharacterized protein</fullName>
    </submittedName>
</protein>
<sequence>MTVALVLSHTTRWYAAPGGKWAHGARPEFSDLGHLGHWQLLTAALGQDWRVVDGPWADEELSGAGVVLLPLSGPTPERAAPAAAEAGLLTRHLRAGGGLLLFGDGGLRAAGHPGLPGLGGARLGERLTGDPLPDLPHVRWHSAETAPEATAHPVTTGVHTLHLHHPRRITGLTGDSALRPVVTVGGEPVAACGSTGGGRVAVVGNAEMFTAPFIGFHDNARFLANLLDWLRTGTVDDARTRRAAHAALHEHRYRSRPLPPAGDMTALAGDHVVDVTGAGEALQRVSAEAMPDPHHDPELFLREAELRYAGLPWSVRRAVTDFRHQSNDYGALLVRGLPVGHVPDTPRDPRAVVHKDTWLSELWLAMFAQALGSTYAYAQEKSGALFQNVVPTPGNADKLSSESSSILLDFHTEAAFHPFKPDYVMLLCLRPDHDRAARTINAGVRMVLPLLSARERAVLTRPLFRTGIDYSFGSANGQQGNGPVLPVLSGDPFDPHLTYDLDLMTGETEEAGRALQSLREAVAACGSWVRLDRGDLLVVDNRRAVHARSEFTPRYDGRDRWLQRMCVTVDIARSSAYRRAGSRVVETAFAL</sequence>
<dbReference type="InterPro" id="IPR025646">
    <property type="entry name" value="DUF4350"/>
</dbReference>
<dbReference type="InterPro" id="IPR029062">
    <property type="entry name" value="Class_I_gatase-like"/>
</dbReference>
<comment type="cofactor">
    <cofactor evidence="1">
        <name>Fe(2+)</name>
        <dbReference type="ChEBI" id="CHEBI:29033"/>
    </cofactor>
</comment>
<name>A0A919B3V7_9ACTN</name>
<accession>A0A919B3V7</accession>
<evidence type="ECO:0000259" key="6">
    <source>
        <dbReference type="Pfam" id="PF14258"/>
    </source>
</evidence>
<dbReference type="EMBL" id="BNBD01000005">
    <property type="protein sequence ID" value="GHF48508.1"/>
    <property type="molecule type" value="Genomic_DNA"/>
</dbReference>
<dbReference type="InterPro" id="IPR003819">
    <property type="entry name" value="TauD/TfdA-like"/>
</dbReference>
<dbReference type="Pfam" id="PF14258">
    <property type="entry name" value="DUF4350"/>
    <property type="match status" value="1"/>
</dbReference>
<dbReference type="RefSeq" id="WP_190130259.1">
    <property type="nucleotide sequence ID" value="NZ_BNBD01000005.1"/>
</dbReference>
<dbReference type="PANTHER" id="PTHR10696">
    <property type="entry name" value="GAMMA-BUTYROBETAINE HYDROXYLASE-RELATED"/>
    <property type="match status" value="1"/>
</dbReference>
<keyword evidence="4" id="KW-0045">Antibiotic biosynthesis</keyword>
<dbReference type="Proteomes" id="UP000638313">
    <property type="component" value="Unassembled WGS sequence"/>
</dbReference>
<evidence type="ECO:0000313" key="8">
    <source>
        <dbReference type="Proteomes" id="UP000638313"/>
    </source>
</evidence>
<keyword evidence="2" id="KW-0560">Oxidoreductase</keyword>
<comment type="caution">
    <text evidence="7">The sequence shown here is derived from an EMBL/GenBank/DDBJ whole genome shotgun (WGS) entry which is preliminary data.</text>
</comment>
<dbReference type="AlphaFoldDB" id="A0A919B3V7"/>
<organism evidence="7 8">
    <name type="scientific">Streptomyces mashuensis</name>
    <dbReference type="NCBI Taxonomy" id="33904"/>
    <lineage>
        <taxon>Bacteria</taxon>
        <taxon>Bacillati</taxon>
        <taxon>Actinomycetota</taxon>
        <taxon>Actinomycetes</taxon>
        <taxon>Kitasatosporales</taxon>
        <taxon>Streptomycetaceae</taxon>
        <taxon>Streptomyces</taxon>
    </lineage>
</organism>
<dbReference type="Gene3D" id="3.60.130.10">
    <property type="entry name" value="Clavaminate synthase-like"/>
    <property type="match status" value="1"/>
</dbReference>
<dbReference type="Gene3D" id="3.40.50.880">
    <property type="match status" value="1"/>
</dbReference>
<dbReference type="Pfam" id="PF02668">
    <property type="entry name" value="TauD"/>
    <property type="match status" value="1"/>
</dbReference>
<evidence type="ECO:0000313" key="7">
    <source>
        <dbReference type="EMBL" id="GHF48508.1"/>
    </source>
</evidence>
<evidence type="ECO:0000256" key="1">
    <source>
        <dbReference type="ARBA" id="ARBA00001954"/>
    </source>
</evidence>
<dbReference type="InterPro" id="IPR050411">
    <property type="entry name" value="AlphaKG_dependent_hydroxylases"/>
</dbReference>
<evidence type="ECO:0000259" key="5">
    <source>
        <dbReference type="Pfam" id="PF02668"/>
    </source>
</evidence>
<evidence type="ECO:0000256" key="4">
    <source>
        <dbReference type="ARBA" id="ARBA00023194"/>
    </source>
</evidence>
<keyword evidence="8" id="KW-1185">Reference proteome</keyword>
<dbReference type="GO" id="GO:0017000">
    <property type="term" value="P:antibiotic biosynthetic process"/>
    <property type="evidence" value="ECO:0007669"/>
    <property type="project" value="UniProtKB-KW"/>
</dbReference>
<gene>
    <name evidence="7" type="ORF">GCM10010218_32490</name>
</gene>
<feature type="domain" description="DUF4350" evidence="6">
    <location>
        <begin position="40"/>
        <end position="227"/>
    </location>
</feature>
<dbReference type="SUPFAM" id="SSF51197">
    <property type="entry name" value="Clavaminate synthase-like"/>
    <property type="match status" value="1"/>
</dbReference>
<proteinExistence type="predicted"/>
<evidence type="ECO:0000256" key="2">
    <source>
        <dbReference type="ARBA" id="ARBA00023002"/>
    </source>
</evidence>
<dbReference type="InterPro" id="IPR042098">
    <property type="entry name" value="TauD-like_sf"/>
</dbReference>
<reference evidence="7" key="2">
    <citation type="submission" date="2020-09" db="EMBL/GenBank/DDBJ databases">
        <authorList>
            <person name="Sun Q."/>
            <person name="Ohkuma M."/>
        </authorList>
    </citation>
    <scope>NUCLEOTIDE SEQUENCE</scope>
    <source>
        <strain evidence="7">JCM 4059</strain>
    </source>
</reference>
<keyword evidence="3" id="KW-0408">Iron</keyword>
<dbReference type="SUPFAM" id="SSF52317">
    <property type="entry name" value="Class I glutamine amidotransferase-like"/>
    <property type="match status" value="1"/>
</dbReference>
<feature type="domain" description="TauD/TfdA-like" evidence="5">
    <location>
        <begin position="321"/>
        <end position="565"/>
    </location>
</feature>
<dbReference type="PANTHER" id="PTHR10696:SF56">
    <property type="entry name" value="TAUD_TFDA-LIKE DOMAIN-CONTAINING PROTEIN"/>
    <property type="match status" value="1"/>
</dbReference>
<evidence type="ECO:0000256" key="3">
    <source>
        <dbReference type="ARBA" id="ARBA00023004"/>
    </source>
</evidence>